<name>A0A1I5L2R6_9BACT</name>
<reference evidence="2 3" key="1">
    <citation type="submission" date="2016-10" db="EMBL/GenBank/DDBJ databases">
        <authorList>
            <person name="de Groot N.N."/>
        </authorList>
    </citation>
    <scope>NUCLEOTIDE SEQUENCE [LARGE SCALE GENOMIC DNA]</scope>
    <source>
        <strain evidence="2 3">EP1-55-1</strain>
    </source>
</reference>
<accession>A0A1I5L2R6</accession>
<sequence>MDDKTRLYIYAFLSRVFTEELDDKALNDLYENEALLETIGEETLKWFKTNDLEYLKEQLNIDYNSLFGINNHPIESAVMDSKNEILVGLQNPVMQFYFSHGYDLNLENSKLYVPDHAGIEFGFMQSMISQNDKFTQAEFLQKHLLNWIVPFLVAVKPMADTPFYRDLCDFIIEFLMSDYSALIDEVGVIHA</sequence>
<dbReference type="SUPFAM" id="SSF89155">
    <property type="entry name" value="TorD-like"/>
    <property type="match status" value="1"/>
</dbReference>
<dbReference type="PANTHER" id="PTHR34227:SF1">
    <property type="entry name" value="DIMETHYL SULFOXIDE REDUCTASE CHAPERONE-RELATED"/>
    <property type="match status" value="1"/>
</dbReference>
<dbReference type="Pfam" id="PF02613">
    <property type="entry name" value="Nitrate_red_del"/>
    <property type="match status" value="1"/>
</dbReference>
<dbReference type="InterPro" id="IPR036411">
    <property type="entry name" value="TorD-like_sf"/>
</dbReference>
<keyword evidence="1" id="KW-0143">Chaperone</keyword>
<dbReference type="Gene3D" id="1.10.3480.10">
    <property type="entry name" value="TorD-like"/>
    <property type="match status" value="1"/>
</dbReference>
<proteinExistence type="predicted"/>
<organism evidence="2 3">
    <name type="scientific">Hydrogenimonas thermophila</name>
    <dbReference type="NCBI Taxonomy" id="223786"/>
    <lineage>
        <taxon>Bacteria</taxon>
        <taxon>Pseudomonadati</taxon>
        <taxon>Campylobacterota</taxon>
        <taxon>Epsilonproteobacteria</taxon>
        <taxon>Campylobacterales</taxon>
        <taxon>Hydrogenimonadaceae</taxon>
        <taxon>Hydrogenimonas</taxon>
    </lineage>
</organism>
<dbReference type="RefSeq" id="WP_092909985.1">
    <property type="nucleotide sequence ID" value="NZ_FOXB01000002.1"/>
</dbReference>
<evidence type="ECO:0000313" key="2">
    <source>
        <dbReference type="EMBL" id="SFO91565.1"/>
    </source>
</evidence>
<evidence type="ECO:0000313" key="3">
    <source>
        <dbReference type="Proteomes" id="UP000199227"/>
    </source>
</evidence>
<protein>
    <submittedName>
        <fullName evidence="2">Chaperone TorD involved in molybdoenzyme TorA maturation</fullName>
    </submittedName>
</protein>
<dbReference type="EMBL" id="FOXB01000002">
    <property type="protein sequence ID" value="SFO91565.1"/>
    <property type="molecule type" value="Genomic_DNA"/>
</dbReference>
<dbReference type="Proteomes" id="UP000199227">
    <property type="component" value="Unassembled WGS sequence"/>
</dbReference>
<dbReference type="InterPro" id="IPR050289">
    <property type="entry name" value="TorD/DmsD_chaperones"/>
</dbReference>
<dbReference type="PANTHER" id="PTHR34227">
    <property type="entry name" value="CHAPERONE PROTEIN YCDY"/>
    <property type="match status" value="1"/>
</dbReference>
<keyword evidence="3" id="KW-1185">Reference proteome</keyword>
<dbReference type="AlphaFoldDB" id="A0A1I5L2R6"/>
<dbReference type="InterPro" id="IPR020945">
    <property type="entry name" value="DMSO/NO3_reduct_chaperone"/>
</dbReference>
<gene>
    <name evidence="2" type="ORF">SAMN05216234_10211</name>
</gene>
<dbReference type="OrthoDB" id="13061at2"/>
<evidence type="ECO:0000256" key="1">
    <source>
        <dbReference type="ARBA" id="ARBA00023186"/>
    </source>
</evidence>
<dbReference type="STRING" id="223786.SAMN05216234_10211"/>